<protein>
    <submittedName>
        <fullName evidence="1">Uncharacterized protein</fullName>
    </submittedName>
</protein>
<dbReference type="EMBL" id="CAAALY010262116">
    <property type="protein sequence ID" value="VEL39666.1"/>
    <property type="molecule type" value="Genomic_DNA"/>
</dbReference>
<evidence type="ECO:0000313" key="2">
    <source>
        <dbReference type="Proteomes" id="UP000784294"/>
    </source>
</evidence>
<comment type="caution">
    <text evidence="1">The sequence shown here is derived from an EMBL/GenBank/DDBJ whole genome shotgun (WGS) entry which is preliminary data.</text>
</comment>
<evidence type="ECO:0000313" key="1">
    <source>
        <dbReference type="EMBL" id="VEL39666.1"/>
    </source>
</evidence>
<gene>
    <name evidence="1" type="ORF">PXEA_LOCUS33106</name>
</gene>
<name>A0A3S5AWT0_9PLAT</name>
<dbReference type="AlphaFoldDB" id="A0A3S5AWT0"/>
<keyword evidence="2" id="KW-1185">Reference proteome</keyword>
<reference evidence="1" key="1">
    <citation type="submission" date="2018-11" db="EMBL/GenBank/DDBJ databases">
        <authorList>
            <consortium name="Pathogen Informatics"/>
        </authorList>
    </citation>
    <scope>NUCLEOTIDE SEQUENCE</scope>
</reference>
<sequence>MILQLSGVVTLQSAGTGPGQPVEANWLEEEGACRACSGRPVVFIGPSVARSECGPFSGQLEVAEAREHPSSSCLPHMICTVGLWPGWQHTSKPQACLCGGVYSLDRRFTPGSDRTQASRQPTRLHDFGRIEGASLCPLGDYFRRPLR</sequence>
<proteinExistence type="predicted"/>
<organism evidence="1 2">
    <name type="scientific">Protopolystoma xenopodis</name>
    <dbReference type="NCBI Taxonomy" id="117903"/>
    <lineage>
        <taxon>Eukaryota</taxon>
        <taxon>Metazoa</taxon>
        <taxon>Spiralia</taxon>
        <taxon>Lophotrochozoa</taxon>
        <taxon>Platyhelminthes</taxon>
        <taxon>Monogenea</taxon>
        <taxon>Polyopisthocotylea</taxon>
        <taxon>Polystomatidea</taxon>
        <taxon>Polystomatidae</taxon>
        <taxon>Protopolystoma</taxon>
    </lineage>
</organism>
<dbReference type="Proteomes" id="UP000784294">
    <property type="component" value="Unassembled WGS sequence"/>
</dbReference>
<accession>A0A3S5AWT0</accession>